<sequence>MVNPLHIVEHLLRANAVSSTYLRFSDAERFSLPRELKALGKQFENPNFMFGGRNDESDESASSEETGGSDQQQMDGYRLPYADRAQQWNR</sequence>
<feature type="region of interest" description="Disordered" evidence="1">
    <location>
        <begin position="43"/>
        <end position="90"/>
    </location>
</feature>
<dbReference type="AlphaFoldDB" id="A0A0M3JRX2"/>
<name>A0A0M3JRX2_ANISI</name>
<protein>
    <submittedName>
        <fullName evidence="2 4">Uncharacterized protein</fullName>
    </submittedName>
</protein>
<proteinExistence type="predicted"/>
<reference evidence="4" key="1">
    <citation type="submission" date="2017-02" db="UniProtKB">
        <authorList>
            <consortium name="WormBaseParasite"/>
        </authorList>
    </citation>
    <scope>IDENTIFICATION</scope>
</reference>
<dbReference type="EMBL" id="UYRR01030990">
    <property type="protein sequence ID" value="VDK42597.1"/>
    <property type="molecule type" value="Genomic_DNA"/>
</dbReference>
<dbReference type="WBParaSite" id="ASIM_0001068201-mRNA-1">
    <property type="protein sequence ID" value="ASIM_0001068201-mRNA-1"/>
    <property type="gene ID" value="ASIM_0001068201"/>
</dbReference>
<organism evidence="4">
    <name type="scientific">Anisakis simplex</name>
    <name type="common">Herring worm</name>
    <dbReference type="NCBI Taxonomy" id="6269"/>
    <lineage>
        <taxon>Eukaryota</taxon>
        <taxon>Metazoa</taxon>
        <taxon>Ecdysozoa</taxon>
        <taxon>Nematoda</taxon>
        <taxon>Chromadorea</taxon>
        <taxon>Rhabditida</taxon>
        <taxon>Spirurina</taxon>
        <taxon>Ascaridomorpha</taxon>
        <taxon>Ascaridoidea</taxon>
        <taxon>Anisakidae</taxon>
        <taxon>Anisakis</taxon>
        <taxon>Anisakis simplex complex</taxon>
    </lineage>
</organism>
<evidence type="ECO:0000313" key="4">
    <source>
        <dbReference type="WBParaSite" id="ASIM_0001068201-mRNA-1"/>
    </source>
</evidence>
<keyword evidence="3" id="KW-1185">Reference proteome</keyword>
<evidence type="ECO:0000313" key="2">
    <source>
        <dbReference type="EMBL" id="VDK42597.1"/>
    </source>
</evidence>
<reference evidence="2 3" key="2">
    <citation type="submission" date="2018-11" db="EMBL/GenBank/DDBJ databases">
        <authorList>
            <consortium name="Pathogen Informatics"/>
        </authorList>
    </citation>
    <scope>NUCLEOTIDE SEQUENCE [LARGE SCALE GENOMIC DNA]</scope>
</reference>
<dbReference type="Proteomes" id="UP000267096">
    <property type="component" value="Unassembled WGS sequence"/>
</dbReference>
<evidence type="ECO:0000313" key="3">
    <source>
        <dbReference type="Proteomes" id="UP000267096"/>
    </source>
</evidence>
<accession>A0A0M3JRX2</accession>
<gene>
    <name evidence="2" type="ORF">ASIM_LOCUS10240</name>
</gene>
<evidence type="ECO:0000256" key="1">
    <source>
        <dbReference type="SAM" id="MobiDB-lite"/>
    </source>
</evidence>